<name>A0A249MR89_SPHXE</name>
<gene>
    <name evidence="2" type="ORF">CJD35_03980</name>
</gene>
<dbReference type="AlphaFoldDB" id="A0A249MR89"/>
<feature type="transmembrane region" description="Helical" evidence="1">
    <location>
        <begin position="12"/>
        <end position="36"/>
    </location>
</feature>
<keyword evidence="1" id="KW-0812">Transmembrane</keyword>
<keyword evidence="1" id="KW-1133">Transmembrane helix</keyword>
<evidence type="ECO:0000313" key="2">
    <source>
        <dbReference type="EMBL" id="ASY43705.1"/>
    </source>
</evidence>
<proteinExistence type="predicted"/>
<evidence type="ECO:0000313" key="3">
    <source>
        <dbReference type="Proteomes" id="UP000217141"/>
    </source>
</evidence>
<dbReference type="EMBL" id="CP022745">
    <property type="protein sequence ID" value="ASY43705.1"/>
    <property type="molecule type" value="Genomic_DNA"/>
</dbReference>
<feature type="transmembrane region" description="Helical" evidence="1">
    <location>
        <begin position="57"/>
        <end position="81"/>
    </location>
</feature>
<evidence type="ECO:0000256" key="1">
    <source>
        <dbReference type="SAM" id="Phobius"/>
    </source>
</evidence>
<dbReference type="KEGG" id="shyd:CJD35_03980"/>
<sequence length="87" mass="9782">MRRRVTVDEGILGPIVGLAVSTIAGWQLLQGFRGGIMQTPYWGFTMTGRRQDQPFRFWLLTLLLAFWMICGMALCIGVLFFPNGIAT</sequence>
<dbReference type="Proteomes" id="UP000217141">
    <property type="component" value="Chromosome I"/>
</dbReference>
<accession>A0A249MR89</accession>
<protein>
    <submittedName>
        <fullName evidence="2">Uncharacterized protein</fullName>
    </submittedName>
</protein>
<keyword evidence="1" id="KW-0472">Membrane</keyword>
<organism evidence="2 3">
    <name type="scientific">Sphingobium xenophagum</name>
    <dbReference type="NCBI Taxonomy" id="121428"/>
    <lineage>
        <taxon>Bacteria</taxon>
        <taxon>Pseudomonadati</taxon>
        <taxon>Pseudomonadota</taxon>
        <taxon>Alphaproteobacteria</taxon>
        <taxon>Sphingomonadales</taxon>
        <taxon>Sphingomonadaceae</taxon>
        <taxon>Sphingobium</taxon>
    </lineage>
</organism>
<reference evidence="2 3" key="1">
    <citation type="submission" date="2017-08" db="EMBL/GenBank/DDBJ databases">
        <title>Whole Genome Sequence of Sphingobium hydrophobicum C1: Insights into Adaption to the Electronic-waste Contaminated Sediment.</title>
        <authorList>
            <person name="Song D."/>
            <person name="Chen X."/>
            <person name="Xu M."/>
        </authorList>
    </citation>
    <scope>NUCLEOTIDE SEQUENCE [LARGE SCALE GENOMIC DNA]</scope>
    <source>
        <strain evidence="2 3">C1</strain>
    </source>
</reference>